<evidence type="ECO:0000256" key="7">
    <source>
        <dbReference type="ARBA" id="ARBA00023180"/>
    </source>
</evidence>
<evidence type="ECO:0000256" key="2">
    <source>
        <dbReference type="ARBA" id="ARBA00012423"/>
    </source>
</evidence>
<dbReference type="SUPFAM" id="SSF53474">
    <property type="entry name" value="alpha/beta-Hydrolases"/>
    <property type="match status" value="1"/>
</dbReference>
<keyword evidence="7" id="KW-0325">Glycoprotein</keyword>
<keyword evidence="6" id="KW-1015">Disulfide bond</keyword>
<gene>
    <name evidence="10" type="ORF">CHIRRI_LOCUS1248</name>
</gene>
<dbReference type="PANTHER" id="PTHR11247:SF8">
    <property type="entry name" value="PALMITOYL-PROTEIN THIOESTERASE 1"/>
    <property type="match status" value="1"/>
</dbReference>
<dbReference type="GO" id="GO:0008474">
    <property type="term" value="F:palmitoyl-(protein) hydrolase activity"/>
    <property type="evidence" value="ECO:0007669"/>
    <property type="project" value="UniProtKB-EC"/>
</dbReference>
<protein>
    <recommendedName>
        <fullName evidence="3">Palmitoyl-protein thioesterase 1</fullName>
        <ecNumber evidence="2">3.1.2.22</ecNumber>
    </recommendedName>
    <alternativeName>
        <fullName evidence="8">Palmitoyl-protein hydrolase 1</fullName>
    </alternativeName>
</protein>
<dbReference type="InterPro" id="IPR002472">
    <property type="entry name" value="Palm_thioest"/>
</dbReference>
<dbReference type="InterPro" id="IPR029058">
    <property type="entry name" value="AB_hydrolase_fold"/>
</dbReference>
<dbReference type="EMBL" id="OU895877">
    <property type="protein sequence ID" value="CAG9798264.1"/>
    <property type="molecule type" value="Genomic_DNA"/>
</dbReference>
<evidence type="ECO:0000313" key="11">
    <source>
        <dbReference type="Proteomes" id="UP001153620"/>
    </source>
</evidence>
<evidence type="ECO:0000256" key="4">
    <source>
        <dbReference type="ARBA" id="ARBA00022729"/>
    </source>
</evidence>
<keyword evidence="4" id="KW-0732">Signal</keyword>
<comment type="similarity">
    <text evidence="1">Belongs to the palmitoyl-protein thioesterase family.</text>
</comment>
<keyword evidence="5" id="KW-0378">Hydrolase</keyword>
<name>A0A9N9RJT8_9DIPT</name>
<evidence type="ECO:0000256" key="8">
    <source>
        <dbReference type="ARBA" id="ARBA00031934"/>
    </source>
</evidence>
<reference evidence="10" key="2">
    <citation type="submission" date="2022-10" db="EMBL/GenBank/DDBJ databases">
        <authorList>
            <consortium name="ENA_rothamsted_submissions"/>
            <consortium name="culmorum"/>
            <person name="King R."/>
        </authorList>
    </citation>
    <scope>NUCLEOTIDE SEQUENCE</scope>
</reference>
<evidence type="ECO:0000256" key="9">
    <source>
        <dbReference type="SAM" id="Phobius"/>
    </source>
</evidence>
<evidence type="ECO:0000256" key="1">
    <source>
        <dbReference type="ARBA" id="ARBA00010758"/>
    </source>
</evidence>
<organism evidence="10 11">
    <name type="scientific">Chironomus riparius</name>
    <dbReference type="NCBI Taxonomy" id="315576"/>
    <lineage>
        <taxon>Eukaryota</taxon>
        <taxon>Metazoa</taxon>
        <taxon>Ecdysozoa</taxon>
        <taxon>Arthropoda</taxon>
        <taxon>Hexapoda</taxon>
        <taxon>Insecta</taxon>
        <taxon>Pterygota</taxon>
        <taxon>Neoptera</taxon>
        <taxon>Endopterygota</taxon>
        <taxon>Diptera</taxon>
        <taxon>Nematocera</taxon>
        <taxon>Chironomoidea</taxon>
        <taxon>Chironomidae</taxon>
        <taxon>Chironominae</taxon>
        <taxon>Chironomus</taxon>
    </lineage>
</organism>
<accession>A0A9N9RJT8</accession>
<dbReference type="GO" id="GO:0006898">
    <property type="term" value="P:receptor-mediated endocytosis"/>
    <property type="evidence" value="ECO:0007669"/>
    <property type="project" value="TreeGrafter"/>
</dbReference>
<evidence type="ECO:0000256" key="3">
    <source>
        <dbReference type="ARBA" id="ARBA00014212"/>
    </source>
</evidence>
<feature type="transmembrane region" description="Helical" evidence="9">
    <location>
        <begin position="7"/>
        <end position="24"/>
    </location>
</feature>
<keyword evidence="9" id="KW-0472">Membrane</keyword>
<dbReference type="PANTHER" id="PTHR11247">
    <property type="entry name" value="PALMITOYL-PROTEIN THIOESTERASE/DOLICHYLDIPHOSPHATASE 1"/>
    <property type="match status" value="1"/>
</dbReference>
<dbReference type="EC" id="3.1.2.22" evidence="2"/>
<dbReference type="Proteomes" id="UP001153620">
    <property type="component" value="Chromosome 1"/>
</dbReference>
<proteinExistence type="inferred from homology"/>
<keyword evidence="9" id="KW-1133">Transmembrane helix</keyword>
<dbReference type="PRINTS" id="PR00414">
    <property type="entry name" value="PPTHIESTRASE"/>
</dbReference>
<evidence type="ECO:0000256" key="5">
    <source>
        <dbReference type="ARBA" id="ARBA00022801"/>
    </source>
</evidence>
<dbReference type="Gene3D" id="3.40.50.1820">
    <property type="entry name" value="alpha/beta hydrolase"/>
    <property type="match status" value="1"/>
</dbReference>
<evidence type="ECO:0000256" key="6">
    <source>
        <dbReference type="ARBA" id="ARBA00023157"/>
    </source>
</evidence>
<keyword evidence="9" id="KW-0812">Transmembrane</keyword>
<dbReference type="OrthoDB" id="155976at2759"/>
<keyword evidence="11" id="KW-1185">Reference proteome</keyword>
<sequence length="303" mass="35614">MPLWRENFQFYVILLFTCVVHFVYTEKYYPILLWHSAGETCCDTESRTYVNFITKEMGNDVHVRSVKIGNTTEEDFTNSLVMHPFQQIEMVCNKLKKSEAYKNGYNGIGLSQGALFLRGLAETCPYPPMRNLISLGGPHQGVYQYPRCSQHIGETQCNLLKLKINFLAYHRVFQRSVSPLTYWHDDINEFRYKRGSSFLAIINNENFYNPEYVKNLQSLKRLVLVKYMKDISVIPNESTQFGFRDGYGRVIRMEDTELYKKDRIGLKRMKEAGKLMMLDAPMEHLDLNEKWFRQNLMSILKEV</sequence>
<reference evidence="10" key="1">
    <citation type="submission" date="2022-01" db="EMBL/GenBank/DDBJ databases">
        <authorList>
            <person name="King R."/>
        </authorList>
    </citation>
    <scope>NUCLEOTIDE SEQUENCE</scope>
</reference>
<dbReference type="GO" id="GO:0005764">
    <property type="term" value="C:lysosome"/>
    <property type="evidence" value="ECO:0007669"/>
    <property type="project" value="TreeGrafter"/>
</dbReference>
<evidence type="ECO:0000313" key="10">
    <source>
        <dbReference type="EMBL" id="CAG9798264.1"/>
    </source>
</evidence>
<dbReference type="AlphaFoldDB" id="A0A9N9RJT8"/>
<dbReference type="Pfam" id="PF02089">
    <property type="entry name" value="Palm_thioest"/>
    <property type="match status" value="1"/>
</dbReference>